<keyword evidence="13" id="KW-1185">Reference proteome</keyword>
<keyword evidence="8" id="KW-0464">Manganese</keyword>
<organism evidence="12 13">
    <name type="scientific">Elysia crispata</name>
    <name type="common">lettuce slug</name>
    <dbReference type="NCBI Taxonomy" id="231223"/>
    <lineage>
        <taxon>Eukaryota</taxon>
        <taxon>Metazoa</taxon>
        <taxon>Spiralia</taxon>
        <taxon>Lophotrochozoa</taxon>
        <taxon>Mollusca</taxon>
        <taxon>Gastropoda</taxon>
        <taxon>Heterobranchia</taxon>
        <taxon>Euthyneura</taxon>
        <taxon>Panpulmonata</taxon>
        <taxon>Sacoglossa</taxon>
        <taxon>Placobranchoidea</taxon>
        <taxon>Plakobranchidae</taxon>
        <taxon>Elysia</taxon>
    </lineage>
</organism>
<reference evidence="12" key="1">
    <citation type="journal article" date="2023" name="G3 (Bethesda)">
        <title>A reference genome for the long-term kleptoplast-retaining sea slug Elysia crispata morphotype clarki.</title>
        <authorList>
            <person name="Eastman K.E."/>
            <person name="Pendleton A.L."/>
            <person name="Shaikh M.A."/>
            <person name="Suttiyut T."/>
            <person name="Ogas R."/>
            <person name="Tomko P."/>
            <person name="Gavelis G."/>
            <person name="Widhalm J.R."/>
            <person name="Wisecaver J.H."/>
        </authorList>
    </citation>
    <scope>NUCLEOTIDE SEQUENCE</scope>
    <source>
        <strain evidence="12">ECLA1</strain>
    </source>
</reference>
<dbReference type="SMART" id="SM00332">
    <property type="entry name" value="PP2Cc"/>
    <property type="match status" value="1"/>
</dbReference>
<gene>
    <name evidence="12" type="ORF">RRG08_017966</name>
</gene>
<feature type="region of interest" description="Disordered" evidence="10">
    <location>
        <begin position="588"/>
        <end position="612"/>
    </location>
</feature>
<dbReference type="CDD" id="cd00143">
    <property type="entry name" value="PP2Cc"/>
    <property type="match status" value="1"/>
</dbReference>
<feature type="compositionally biased region" description="Low complexity" evidence="10">
    <location>
        <begin position="179"/>
        <end position="192"/>
    </location>
</feature>
<dbReference type="InterPro" id="IPR036457">
    <property type="entry name" value="PPM-type-like_dom_sf"/>
</dbReference>
<evidence type="ECO:0000256" key="9">
    <source>
        <dbReference type="RuleBase" id="RU003465"/>
    </source>
</evidence>
<feature type="domain" description="PPM-type phosphatase" evidence="11">
    <location>
        <begin position="25"/>
        <end position="574"/>
    </location>
</feature>
<sequence>MGVYLSSPVTDKESVNEDCPEQGFSYGASSMQGWRITQEDAHNCIPVFDEKTKTSFFAVYDGHGGAEVAKYCELHFPDFVKDFMESTGGLDTEPVKFIQSAFLGFDATLTSEDVIKELKSLSGKEDDLEEDEEDESVYRSETDLLKEEATMPLDQLLAQYSSSSDNPKADKGALKDNTSEAAGGSNSSAENGPVSFVDKPSSSLSISTSASHTPSSSMHVNNNDENKPLEGSSTQGNGVVEEVSTNNNCESSTCTSSPVVPPNSSLSKKDAMGSKADKKVSDVAAESSFMVSSTSESSSNKAGSSSKHSDGPSGSSGSSSSGSKTATGMRSSKAKAAADIAKVGADSDDDDDDDEEEEDMWEDMSDEDDDDDDDEEADADQDADVPMMDTSDEEPGSDSGCTACVLLKQGNKLMVANSGDSRCVLARAGQAIDLSFDHKPEDDPERTRIEKAGGKVTADGRVNGGLNLSRAIGDHVYKRNTEVSAREQMITALPDVQMEELCDKDQFIVMACDGIWNYMSSQEVVDYVLLKLKDPEKRKHPAIICEEMFDHCLAPNTFGDGTGCDNMTCIIIVLDTFHNSDSEKVNEAAVDQHSSVSTEEKPSALMKRGLDDVDDKEETKRLKVDGV</sequence>
<keyword evidence="7 9" id="KW-0904">Protein phosphatase</keyword>
<dbReference type="InterPro" id="IPR001932">
    <property type="entry name" value="PPM-type_phosphatase-like_dom"/>
</dbReference>
<evidence type="ECO:0000256" key="5">
    <source>
        <dbReference type="ARBA" id="ARBA00022801"/>
    </source>
</evidence>
<dbReference type="InterPro" id="IPR000222">
    <property type="entry name" value="PP2C_BS"/>
</dbReference>
<dbReference type="Gene3D" id="3.60.40.10">
    <property type="entry name" value="PPM-type phosphatase domain"/>
    <property type="match status" value="2"/>
</dbReference>
<keyword evidence="6" id="KW-0460">Magnesium</keyword>
<dbReference type="GO" id="GO:0046872">
    <property type="term" value="F:metal ion binding"/>
    <property type="evidence" value="ECO:0007669"/>
    <property type="project" value="UniProtKB-KW"/>
</dbReference>
<proteinExistence type="inferred from homology"/>
<evidence type="ECO:0000256" key="4">
    <source>
        <dbReference type="ARBA" id="ARBA00022723"/>
    </source>
</evidence>
<evidence type="ECO:0000259" key="11">
    <source>
        <dbReference type="PROSITE" id="PS51746"/>
    </source>
</evidence>
<keyword evidence="5 9" id="KW-0378">Hydrolase</keyword>
<feature type="compositionally biased region" description="Low complexity" evidence="10">
    <location>
        <begin position="287"/>
        <end position="323"/>
    </location>
</feature>
<feature type="region of interest" description="Disordered" evidence="10">
    <location>
        <begin position="158"/>
        <end position="398"/>
    </location>
</feature>
<protein>
    <recommendedName>
        <fullName evidence="3">protein-serine/threonine phosphatase</fullName>
        <ecNumber evidence="3">3.1.3.16</ecNumber>
    </recommendedName>
</protein>
<comment type="similarity">
    <text evidence="2 9">Belongs to the PP2C family.</text>
</comment>
<evidence type="ECO:0000256" key="6">
    <source>
        <dbReference type="ARBA" id="ARBA00022842"/>
    </source>
</evidence>
<feature type="compositionally biased region" description="Low complexity" evidence="10">
    <location>
        <begin position="334"/>
        <end position="344"/>
    </location>
</feature>
<feature type="compositionally biased region" description="Acidic residues" evidence="10">
    <location>
        <begin position="126"/>
        <end position="135"/>
    </location>
</feature>
<dbReference type="EC" id="3.1.3.16" evidence="3"/>
<dbReference type="PROSITE" id="PS51746">
    <property type="entry name" value="PPM_2"/>
    <property type="match status" value="1"/>
</dbReference>
<keyword evidence="4" id="KW-0479">Metal-binding</keyword>
<dbReference type="Proteomes" id="UP001283361">
    <property type="component" value="Unassembled WGS sequence"/>
</dbReference>
<evidence type="ECO:0000256" key="1">
    <source>
        <dbReference type="ARBA" id="ARBA00001936"/>
    </source>
</evidence>
<evidence type="ECO:0000256" key="3">
    <source>
        <dbReference type="ARBA" id="ARBA00013081"/>
    </source>
</evidence>
<evidence type="ECO:0000256" key="10">
    <source>
        <dbReference type="SAM" id="MobiDB-lite"/>
    </source>
</evidence>
<evidence type="ECO:0000256" key="8">
    <source>
        <dbReference type="ARBA" id="ARBA00023211"/>
    </source>
</evidence>
<dbReference type="PANTHER" id="PTHR13832:SF803">
    <property type="entry name" value="PROTEIN PHOSPHATASE 1G"/>
    <property type="match status" value="1"/>
</dbReference>
<dbReference type="GO" id="GO:0004722">
    <property type="term" value="F:protein serine/threonine phosphatase activity"/>
    <property type="evidence" value="ECO:0007669"/>
    <property type="project" value="UniProtKB-EC"/>
</dbReference>
<feature type="compositionally biased region" description="Basic and acidic residues" evidence="10">
    <location>
        <begin position="267"/>
        <end position="281"/>
    </location>
</feature>
<feature type="compositionally biased region" description="Acidic residues" evidence="10">
    <location>
        <begin position="346"/>
        <end position="383"/>
    </location>
</feature>
<evidence type="ECO:0000313" key="13">
    <source>
        <dbReference type="Proteomes" id="UP001283361"/>
    </source>
</evidence>
<feature type="region of interest" description="Disordered" evidence="10">
    <location>
        <begin position="122"/>
        <end position="145"/>
    </location>
</feature>
<evidence type="ECO:0000256" key="2">
    <source>
        <dbReference type="ARBA" id="ARBA00006702"/>
    </source>
</evidence>
<dbReference type="InterPro" id="IPR015655">
    <property type="entry name" value="PP2C"/>
</dbReference>
<feature type="compositionally biased region" description="Basic and acidic residues" evidence="10">
    <location>
        <begin position="136"/>
        <end position="145"/>
    </location>
</feature>
<feature type="compositionally biased region" description="Low complexity" evidence="10">
    <location>
        <begin position="239"/>
        <end position="266"/>
    </location>
</feature>
<dbReference type="AlphaFoldDB" id="A0AAE0ZCY6"/>
<dbReference type="PROSITE" id="PS01032">
    <property type="entry name" value="PPM_1"/>
    <property type="match status" value="1"/>
</dbReference>
<dbReference type="PANTHER" id="PTHR13832">
    <property type="entry name" value="PROTEIN PHOSPHATASE 2C"/>
    <property type="match status" value="1"/>
</dbReference>
<feature type="compositionally biased region" description="Low complexity" evidence="10">
    <location>
        <begin position="201"/>
        <end position="217"/>
    </location>
</feature>
<evidence type="ECO:0000313" key="12">
    <source>
        <dbReference type="EMBL" id="KAK3767092.1"/>
    </source>
</evidence>
<evidence type="ECO:0000256" key="7">
    <source>
        <dbReference type="ARBA" id="ARBA00022912"/>
    </source>
</evidence>
<feature type="compositionally biased region" description="Basic and acidic residues" evidence="10">
    <location>
        <begin position="167"/>
        <end position="178"/>
    </location>
</feature>
<dbReference type="SUPFAM" id="SSF81606">
    <property type="entry name" value="PP2C-like"/>
    <property type="match status" value="2"/>
</dbReference>
<dbReference type="EMBL" id="JAWDGP010004170">
    <property type="protein sequence ID" value="KAK3767092.1"/>
    <property type="molecule type" value="Genomic_DNA"/>
</dbReference>
<name>A0AAE0ZCY6_9GAST</name>
<comment type="caution">
    <text evidence="12">The sequence shown here is derived from an EMBL/GenBank/DDBJ whole genome shotgun (WGS) entry which is preliminary data.</text>
</comment>
<accession>A0AAE0ZCY6</accession>
<dbReference type="Pfam" id="PF00481">
    <property type="entry name" value="PP2C"/>
    <property type="match status" value="2"/>
</dbReference>
<comment type="cofactor">
    <cofactor evidence="1">
        <name>Mn(2+)</name>
        <dbReference type="ChEBI" id="CHEBI:29035"/>
    </cofactor>
</comment>